<evidence type="ECO:0000313" key="2">
    <source>
        <dbReference type="EMBL" id="GIJ17469.1"/>
    </source>
</evidence>
<organism evidence="2 3">
    <name type="scientific">Micromonospora gifhornensis</name>
    <dbReference type="NCBI Taxonomy" id="84594"/>
    <lineage>
        <taxon>Bacteria</taxon>
        <taxon>Bacillati</taxon>
        <taxon>Actinomycetota</taxon>
        <taxon>Actinomycetes</taxon>
        <taxon>Micromonosporales</taxon>
        <taxon>Micromonosporaceae</taxon>
        <taxon>Micromonospora</taxon>
    </lineage>
</organism>
<gene>
    <name evidence="2" type="ORF">Vgi01_41530</name>
</gene>
<evidence type="ECO:0000313" key="3">
    <source>
        <dbReference type="Proteomes" id="UP000647860"/>
    </source>
</evidence>
<protein>
    <submittedName>
        <fullName evidence="2">Uncharacterized protein</fullName>
    </submittedName>
</protein>
<feature type="compositionally biased region" description="Polar residues" evidence="1">
    <location>
        <begin position="80"/>
        <end position="90"/>
    </location>
</feature>
<keyword evidence="3" id="KW-1185">Reference proteome</keyword>
<comment type="caution">
    <text evidence="2">The sequence shown here is derived from an EMBL/GenBank/DDBJ whole genome shotgun (WGS) entry which is preliminary data.</text>
</comment>
<proteinExistence type="predicted"/>
<name>A0ABQ4IHT1_9ACTN</name>
<feature type="region of interest" description="Disordered" evidence="1">
    <location>
        <begin position="24"/>
        <end position="96"/>
    </location>
</feature>
<reference evidence="2 3" key="1">
    <citation type="submission" date="2021-01" db="EMBL/GenBank/DDBJ databases">
        <title>Whole genome shotgun sequence of Verrucosispora gifhornensis NBRC 16317.</title>
        <authorList>
            <person name="Komaki H."/>
            <person name="Tamura T."/>
        </authorList>
    </citation>
    <scope>NUCLEOTIDE SEQUENCE [LARGE SCALE GENOMIC DNA]</scope>
    <source>
        <strain evidence="2 3">NBRC 16317</strain>
    </source>
</reference>
<sequence length="170" mass="17116">MAVGLVLVAVADGDRVGDDTWLGATGRVEETPPTDDEACGAEGVRVPEGGNGRSGAWGQPNRPDGVGGSATGDGGVVGQSAVSRRPSTAVPTPARMSRWERRSVGCGVGSIGTTIGSDGDAWWPERSGGVDSAGLTGVAEMARRVSGMVSESGSGSHGPIRRRGCLLAWS</sequence>
<feature type="compositionally biased region" description="Gly residues" evidence="1">
    <location>
        <begin position="65"/>
        <end position="77"/>
    </location>
</feature>
<evidence type="ECO:0000256" key="1">
    <source>
        <dbReference type="SAM" id="MobiDB-lite"/>
    </source>
</evidence>
<dbReference type="EMBL" id="BOPA01000028">
    <property type="protein sequence ID" value="GIJ17469.1"/>
    <property type="molecule type" value="Genomic_DNA"/>
</dbReference>
<accession>A0ABQ4IHT1</accession>
<dbReference type="Proteomes" id="UP000647860">
    <property type="component" value="Unassembled WGS sequence"/>
</dbReference>